<dbReference type="AlphaFoldDB" id="A0A8C5SSS7"/>
<organism evidence="2 3">
    <name type="scientific">Laticauda laticaudata</name>
    <name type="common">Blue-ringed sea krait</name>
    <name type="synonym">Blue-lipped sea krait</name>
    <dbReference type="NCBI Taxonomy" id="8630"/>
    <lineage>
        <taxon>Eukaryota</taxon>
        <taxon>Metazoa</taxon>
        <taxon>Chordata</taxon>
        <taxon>Craniata</taxon>
        <taxon>Vertebrata</taxon>
        <taxon>Euteleostomi</taxon>
        <taxon>Lepidosauria</taxon>
        <taxon>Squamata</taxon>
        <taxon>Bifurcata</taxon>
        <taxon>Unidentata</taxon>
        <taxon>Episquamata</taxon>
        <taxon>Toxicofera</taxon>
        <taxon>Serpentes</taxon>
        <taxon>Colubroidea</taxon>
        <taxon>Elapidae</taxon>
        <taxon>Laticaudinae</taxon>
        <taxon>Laticauda</taxon>
    </lineage>
</organism>
<evidence type="ECO:0000256" key="1">
    <source>
        <dbReference type="SAM" id="Phobius"/>
    </source>
</evidence>
<feature type="transmembrane region" description="Helical" evidence="1">
    <location>
        <begin position="33"/>
        <end position="58"/>
    </location>
</feature>
<proteinExistence type="predicted"/>
<sequence length="59" mass="6747">PGALWESWCAFLFKFDFVVGKPLAVNYFSRARFLFIMLSCARFVLVLCFSTDLSVCVVD</sequence>
<evidence type="ECO:0000313" key="3">
    <source>
        <dbReference type="Proteomes" id="UP000694406"/>
    </source>
</evidence>
<keyword evidence="1" id="KW-1133">Transmembrane helix</keyword>
<dbReference type="Proteomes" id="UP000694406">
    <property type="component" value="Unplaced"/>
</dbReference>
<dbReference type="Ensembl" id="ENSLLTT00000022764.1">
    <property type="protein sequence ID" value="ENSLLTP00000021950.1"/>
    <property type="gene ID" value="ENSLLTG00000016367.1"/>
</dbReference>
<name>A0A8C5SSS7_LATLA</name>
<protein>
    <submittedName>
        <fullName evidence="2">Uncharacterized protein</fullName>
    </submittedName>
</protein>
<accession>A0A8C5SSS7</accession>
<reference evidence="2" key="2">
    <citation type="submission" date="2025-09" db="UniProtKB">
        <authorList>
            <consortium name="Ensembl"/>
        </authorList>
    </citation>
    <scope>IDENTIFICATION</scope>
</reference>
<evidence type="ECO:0000313" key="2">
    <source>
        <dbReference type="Ensembl" id="ENSLLTP00000021950.1"/>
    </source>
</evidence>
<reference evidence="2" key="1">
    <citation type="submission" date="2025-08" db="UniProtKB">
        <authorList>
            <consortium name="Ensembl"/>
        </authorList>
    </citation>
    <scope>IDENTIFICATION</scope>
</reference>
<keyword evidence="3" id="KW-1185">Reference proteome</keyword>
<keyword evidence="1" id="KW-0472">Membrane</keyword>
<keyword evidence="1" id="KW-0812">Transmembrane</keyword>